<evidence type="ECO:0000313" key="2">
    <source>
        <dbReference type="Proteomes" id="UP001529514"/>
    </source>
</evidence>
<reference evidence="1 2" key="1">
    <citation type="submission" date="2023-10" db="EMBL/GenBank/DDBJ databases">
        <title>Xenorhabdus taiwanensis sp. nov., a symbiotic bacterium associated with the entomopathogenic nematode Steinernema taiwanensis.</title>
        <authorList>
            <person name="Tseng C.T."/>
            <person name="Shu H.Y."/>
            <person name="Chen M.H."/>
            <person name="Fang Y.J."/>
            <person name="Wu T.L."/>
            <person name="Lin Y.C."/>
            <person name="Huang C.J."/>
        </authorList>
    </citation>
    <scope>NUCLEOTIDE SEQUENCE [LARGE SCALE GENOMIC DNA]</scope>
    <source>
        <strain evidence="1 2">TCT-1</strain>
    </source>
</reference>
<dbReference type="EMBL" id="AP028978">
    <property type="protein sequence ID" value="BET96317.1"/>
    <property type="molecule type" value="Genomic_DNA"/>
</dbReference>
<name>A0ABM8JUF0_9GAMM</name>
<sequence length="94" mass="10524">MTRTVNSKALLSDIDLTASDVNAYTKAEVESRLEDIKDLANKANNNADSRLAKNKNGDGLSKDTLTISVTTPQLGWVPNFYYHSYRVLIEKYVQ</sequence>
<keyword evidence="2" id="KW-1185">Reference proteome</keyword>
<evidence type="ECO:0000313" key="1">
    <source>
        <dbReference type="EMBL" id="BET96317.1"/>
    </source>
</evidence>
<gene>
    <name evidence="1" type="ORF">TCT1_12380</name>
</gene>
<proteinExistence type="predicted"/>
<dbReference type="Proteomes" id="UP001529514">
    <property type="component" value="Chromosome"/>
</dbReference>
<organism evidence="1 2">
    <name type="scientific">Xenorhabdus taiwanensis</name>
    <dbReference type="NCBI Taxonomy" id="3085177"/>
    <lineage>
        <taxon>Bacteria</taxon>
        <taxon>Pseudomonadati</taxon>
        <taxon>Pseudomonadota</taxon>
        <taxon>Gammaproteobacteria</taxon>
        <taxon>Enterobacterales</taxon>
        <taxon>Morganellaceae</taxon>
        <taxon>Xenorhabdus</taxon>
    </lineage>
</organism>
<protein>
    <submittedName>
        <fullName evidence="1">Uncharacterized protein</fullName>
    </submittedName>
</protein>
<accession>A0ABM8JUF0</accession>